<dbReference type="EMBL" id="CP001034">
    <property type="protein sequence ID" value="ACB86166.1"/>
    <property type="molecule type" value="Genomic_DNA"/>
</dbReference>
<sequence>MFKLFGVLLLTGILMFGTGVVSAAEDSVEPDNYWHYWEIDDTNKNVGTTPIGEWEQVYEGEPADRDGEKQTAEASLTETAEVTGTIEVSSSSIAAAVSVTEGGSYTVGGSTTSSPLDEGEYIKGYARPIASVHEVIQREYIRSDGQDIPTDNTATAYVEEPTGVNIDIEYYDDGANAMTDSDVEPDRVERYTVVDGEKVDKEILKD</sequence>
<dbReference type="Proteomes" id="UP000001683">
    <property type="component" value="Chromosome"/>
</dbReference>
<evidence type="ECO:0000313" key="2">
    <source>
        <dbReference type="EMBL" id="ACB86166.1"/>
    </source>
</evidence>
<name>B2A1W9_NATTJ</name>
<gene>
    <name evidence="2" type="ordered locus">Nther_2610</name>
</gene>
<organism evidence="2 3">
    <name type="scientific">Natranaerobius thermophilus (strain ATCC BAA-1301 / DSM 18059 / JW/NM-WN-LF)</name>
    <dbReference type="NCBI Taxonomy" id="457570"/>
    <lineage>
        <taxon>Bacteria</taxon>
        <taxon>Bacillati</taxon>
        <taxon>Bacillota</taxon>
        <taxon>Clostridia</taxon>
        <taxon>Natranaerobiales</taxon>
        <taxon>Natranaerobiaceae</taxon>
        <taxon>Natranaerobius</taxon>
    </lineage>
</organism>
<dbReference type="AlphaFoldDB" id="B2A1W9"/>
<keyword evidence="1" id="KW-0732">Signal</keyword>
<feature type="signal peptide" evidence="1">
    <location>
        <begin position="1"/>
        <end position="23"/>
    </location>
</feature>
<feature type="chain" id="PRO_5002772988" evidence="1">
    <location>
        <begin position="24"/>
        <end position="206"/>
    </location>
</feature>
<reference evidence="2 3" key="1">
    <citation type="submission" date="2008-04" db="EMBL/GenBank/DDBJ databases">
        <title>Complete sequence of chromosome of Natranaerobius thermophilus JW/NM-WN-LF.</title>
        <authorList>
            <consortium name="US DOE Joint Genome Institute"/>
            <person name="Copeland A."/>
            <person name="Lucas S."/>
            <person name="Lapidus A."/>
            <person name="Glavina del Rio T."/>
            <person name="Dalin E."/>
            <person name="Tice H."/>
            <person name="Bruce D."/>
            <person name="Goodwin L."/>
            <person name="Pitluck S."/>
            <person name="Chertkov O."/>
            <person name="Brettin T."/>
            <person name="Detter J.C."/>
            <person name="Han C."/>
            <person name="Kuske C.R."/>
            <person name="Schmutz J."/>
            <person name="Larimer F."/>
            <person name="Land M."/>
            <person name="Hauser L."/>
            <person name="Kyrpides N."/>
            <person name="Lykidis A."/>
            <person name="Mesbah N.M."/>
            <person name="Wiegel J."/>
        </authorList>
    </citation>
    <scope>NUCLEOTIDE SEQUENCE [LARGE SCALE GENOMIC DNA]</scope>
    <source>
        <strain evidence="3">ATCC BAA-1301 / DSM 18059 / JW/NM-WN-LF</strain>
    </source>
</reference>
<evidence type="ECO:0000256" key="1">
    <source>
        <dbReference type="SAM" id="SignalP"/>
    </source>
</evidence>
<dbReference type="OrthoDB" id="9809583at2"/>
<protein>
    <submittedName>
        <fullName evidence="2">Uncharacterized protein</fullName>
    </submittedName>
</protein>
<dbReference type="HOGENOM" id="CLU_1330760_0_0_9"/>
<evidence type="ECO:0000313" key="3">
    <source>
        <dbReference type="Proteomes" id="UP000001683"/>
    </source>
</evidence>
<dbReference type="RefSeq" id="WP_012449006.1">
    <property type="nucleotide sequence ID" value="NC_010718.1"/>
</dbReference>
<accession>B2A1W9</accession>
<proteinExistence type="predicted"/>
<dbReference type="KEGG" id="nth:Nther_2610"/>
<dbReference type="STRING" id="457570.Nther_2610"/>
<keyword evidence="3" id="KW-1185">Reference proteome</keyword>
<dbReference type="InParanoid" id="B2A1W9"/>
<reference evidence="2 3" key="2">
    <citation type="journal article" date="2011" name="J. Bacteriol.">
        <title>Complete genome sequence of the anaerobic, halophilic alkalithermophile Natranaerobius thermophilus JW/NM-WN-LF.</title>
        <authorList>
            <person name="Zhao B."/>
            <person name="Mesbah N.M."/>
            <person name="Dalin E."/>
            <person name="Goodwin L."/>
            <person name="Nolan M."/>
            <person name="Pitluck S."/>
            <person name="Chertkov O."/>
            <person name="Brettin T.S."/>
            <person name="Han J."/>
            <person name="Larimer F.W."/>
            <person name="Land M.L."/>
            <person name="Hauser L."/>
            <person name="Kyrpides N."/>
            <person name="Wiegel J."/>
        </authorList>
    </citation>
    <scope>NUCLEOTIDE SEQUENCE [LARGE SCALE GENOMIC DNA]</scope>
    <source>
        <strain evidence="3">ATCC BAA-1301 / DSM 18059 / JW/NM-WN-LF</strain>
    </source>
</reference>